<reference evidence="2 3" key="1">
    <citation type="submission" date="2023-05" db="EMBL/GenBank/DDBJ databases">
        <title>Lysobacter sp. strain LF1 Genome sequencing and assembly.</title>
        <authorList>
            <person name="Jung Y."/>
        </authorList>
    </citation>
    <scope>NUCLEOTIDE SEQUENCE [LARGE SCALE GENOMIC DNA]</scope>
    <source>
        <strain evidence="2 3">LF1</strain>
    </source>
</reference>
<dbReference type="InterPro" id="IPR006311">
    <property type="entry name" value="TAT_signal"/>
</dbReference>
<dbReference type="EMBL" id="JASGBI010000001">
    <property type="protein sequence ID" value="MDI9239084.1"/>
    <property type="molecule type" value="Genomic_DNA"/>
</dbReference>
<feature type="chain" id="PRO_5045293194" description="DUF1579 domain-containing protein" evidence="1">
    <location>
        <begin position="42"/>
        <end position="369"/>
    </location>
</feature>
<protein>
    <recommendedName>
        <fullName evidence="4">DUF1579 domain-containing protein</fullName>
    </recommendedName>
</protein>
<evidence type="ECO:0008006" key="4">
    <source>
        <dbReference type="Google" id="ProtNLM"/>
    </source>
</evidence>
<evidence type="ECO:0000313" key="3">
    <source>
        <dbReference type="Proteomes" id="UP001321580"/>
    </source>
</evidence>
<accession>A0ABT6XG12</accession>
<name>A0ABT6XG12_9GAMM</name>
<proteinExistence type="predicted"/>
<dbReference type="PROSITE" id="PS51318">
    <property type="entry name" value="TAT"/>
    <property type="match status" value="1"/>
</dbReference>
<evidence type="ECO:0000256" key="1">
    <source>
        <dbReference type="SAM" id="SignalP"/>
    </source>
</evidence>
<dbReference type="Proteomes" id="UP001321580">
    <property type="component" value="Unassembled WGS sequence"/>
</dbReference>
<keyword evidence="1" id="KW-0732">Signal</keyword>
<dbReference type="RefSeq" id="WP_283212491.1">
    <property type="nucleotide sequence ID" value="NZ_JASGBI010000001.1"/>
</dbReference>
<evidence type="ECO:0000313" key="2">
    <source>
        <dbReference type="EMBL" id="MDI9239084.1"/>
    </source>
</evidence>
<comment type="caution">
    <text evidence="2">The sequence shown here is derived from an EMBL/GenBank/DDBJ whole genome shotgun (WGS) entry which is preliminary data.</text>
</comment>
<keyword evidence="3" id="KW-1185">Reference proteome</keyword>
<sequence length="369" mass="41093">MTGPFPHRPDVDLDACNHARRQFVGALAGVAASSLVLPAFAAAPDATGLAAHTHDWQWLVGTWDVWHRRLKERLAGNDDWEEFPGKSVFWQTLGGLGNVDDNIVDIPSGTYRGLSIRAFDPSTGKWAIWWLDSRAATRIDPPVFGAFKDDSGTFIGHDTFKGRPIVMRFRWSDVHGARPWWEQAFSPDDGASWEVNWRNYFTRTSSQSKPLPKLADAPKDWDFLAGNWKVRHRRLRERLVGSDQWDTFGGTLVNWPVLGGKGNVSDNVMEFPGGTVRGVGIRAFDDASAQWSSWWLDGREPAAIGAPLRGRFVDGVGTFVGDEAVGGRAVKSRVQWSQITPRSARWEQSSSADGGATWESNWVSEFTRV</sequence>
<gene>
    <name evidence="2" type="ORF">QLQ15_09200</name>
</gene>
<feature type="signal peptide" evidence="1">
    <location>
        <begin position="1"/>
        <end position="41"/>
    </location>
</feature>
<organism evidence="2 3">
    <name type="scientific">Lysobacter stagni</name>
    <dbReference type="NCBI Taxonomy" id="3045172"/>
    <lineage>
        <taxon>Bacteria</taxon>
        <taxon>Pseudomonadati</taxon>
        <taxon>Pseudomonadota</taxon>
        <taxon>Gammaproteobacteria</taxon>
        <taxon>Lysobacterales</taxon>
        <taxon>Lysobacteraceae</taxon>
        <taxon>Lysobacter</taxon>
    </lineage>
</organism>